<evidence type="ECO:0000313" key="2">
    <source>
        <dbReference type="Proteomes" id="UP001209540"/>
    </source>
</evidence>
<dbReference type="Proteomes" id="UP001209540">
    <property type="component" value="Unassembled WGS sequence"/>
</dbReference>
<name>A0AAD5JY17_9FUNG</name>
<gene>
    <name evidence="1" type="ORF">BDA99DRAFT_543310</name>
</gene>
<proteinExistence type="predicted"/>
<sequence>MHINSLEEYPTCSPKKYGKHDFISLNIDPFLRPLIGSRKSRFKWPDVNACRRRIRTERIAQSDAVFTNVVNDSFGPNKVYSVIKPGSSSNIATLMDFIRLFSFGKDFIDANR</sequence>
<organism evidence="1 2">
    <name type="scientific">Phascolomyces articulosus</name>
    <dbReference type="NCBI Taxonomy" id="60185"/>
    <lineage>
        <taxon>Eukaryota</taxon>
        <taxon>Fungi</taxon>
        <taxon>Fungi incertae sedis</taxon>
        <taxon>Mucoromycota</taxon>
        <taxon>Mucoromycotina</taxon>
        <taxon>Mucoromycetes</taxon>
        <taxon>Mucorales</taxon>
        <taxon>Lichtheimiaceae</taxon>
        <taxon>Phascolomyces</taxon>
    </lineage>
</organism>
<dbReference type="AlphaFoldDB" id="A0AAD5JY17"/>
<reference evidence="1" key="2">
    <citation type="submission" date="2023-02" db="EMBL/GenBank/DDBJ databases">
        <authorList>
            <consortium name="DOE Joint Genome Institute"/>
            <person name="Mondo S.J."/>
            <person name="Chang Y."/>
            <person name="Wang Y."/>
            <person name="Ahrendt S."/>
            <person name="Andreopoulos W."/>
            <person name="Barry K."/>
            <person name="Beard J."/>
            <person name="Benny G.L."/>
            <person name="Blankenship S."/>
            <person name="Bonito G."/>
            <person name="Cuomo C."/>
            <person name="Desiro A."/>
            <person name="Gervers K.A."/>
            <person name="Hundley H."/>
            <person name="Kuo A."/>
            <person name="LaButti K."/>
            <person name="Lang B.F."/>
            <person name="Lipzen A."/>
            <person name="O'Donnell K."/>
            <person name="Pangilinan J."/>
            <person name="Reynolds N."/>
            <person name="Sandor L."/>
            <person name="Smith M.W."/>
            <person name="Tsang A."/>
            <person name="Grigoriev I.V."/>
            <person name="Stajich J.E."/>
            <person name="Spatafora J.W."/>
        </authorList>
    </citation>
    <scope>NUCLEOTIDE SEQUENCE</scope>
    <source>
        <strain evidence="1">RSA 2281</strain>
    </source>
</reference>
<keyword evidence="2" id="KW-1185">Reference proteome</keyword>
<comment type="caution">
    <text evidence="1">The sequence shown here is derived from an EMBL/GenBank/DDBJ whole genome shotgun (WGS) entry which is preliminary data.</text>
</comment>
<reference evidence="1" key="1">
    <citation type="journal article" date="2022" name="IScience">
        <title>Evolution of zygomycete secretomes and the origins of terrestrial fungal ecologies.</title>
        <authorList>
            <person name="Chang Y."/>
            <person name="Wang Y."/>
            <person name="Mondo S."/>
            <person name="Ahrendt S."/>
            <person name="Andreopoulos W."/>
            <person name="Barry K."/>
            <person name="Beard J."/>
            <person name="Benny G.L."/>
            <person name="Blankenship S."/>
            <person name="Bonito G."/>
            <person name="Cuomo C."/>
            <person name="Desiro A."/>
            <person name="Gervers K.A."/>
            <person name="Hundley H."/>
            <person name="Kuo A."/>
            <person name="LaButti K."/>
            <person name="Lang B.F."/>
            <person name="Lipzen A."/>
            <person name="O'Donnell K."/>
            <person name="Pangilinan J."/>
            <person name="Reynolds N."/>
            <person name="Sandor L."/>
            <person name="Smith M.E."/>
            <person name="Tsang A."/>
            <person name="Grigoriev I.V."/>
            <person name="Stajich J.E."/>
            <person name="Spatafora J.W."/>
        </authorList>
    </citation>
    <scope>NUCLEOTIDE SEQUENCE</scope>
    <source>
        <strain evidence="1">RSA 2281</strain>
    </source>
</reference>
<protein>
    <submittedName>
        <fullName evidence="1">Uncharacterized protein</fullName>
    </submittedName>
</protein>
<accession>A0AAD5JY17</accession>
<evidence type="ECO:0000313" key="1">
    <source>
        <dbReference type="EMBL" id="KAI9246211.1"/>
    </source>
</evidence>
<dbReference type="EMBL" id="JAIXMP010000047">
    <property type="protein sequence ID" value="KAI9246211.1"/>
    <property type="molecule type" value="Genomic_DNA"/>
</dbReference>